<feature type="transmembrane region" description="Helical" evidence="1">
    <location>
        <begin position="281"/>
        <end position="302"/>
    </location>
</feature>
<dbReference type="EMBL" id="JACHGJ010000013">
    <property type="protein sequence ID" value="MBB6482505.1"/>
    <property type="molecule type" value="Genomic_DNA"/>
</dbReference>
<keyword evidence="1" id="KW-1133">Transmembrane helix</keyword>
<protein>
    <submittedName>
        <fullName evidence="3">Aminoglycoside phosphotransferase (APT) family kinase protein</fullName>
    </submittedName>
</protein>
<dbReference type="InterPro" id="IPR011009">
    <property type="entry name" value="Kinase-like_dom_sf"/>
</dbReference>
<keyword evidence="1" id="KW-0472">Membrane</keyword>
<dbReference type="Pfam" id="PF01636">
    <property type="entry name" value="APH"/>
    <property type="match status" value="1"/>
</dbReference>
<proteinExistence type="predicted"/>
<dbReference type="Gene3D" id="3.90.1200.10">
    <property type="match status" value="1"/>
</dbReference>
<name>A0A841REK2_9SPIO</name>
<dbReference type="AlphaFoldDB" id="A0A841REK2"/>
<keyword evidence="3" id="KW-0808">Transferase</keyword>
<sequence>MESTTKSSLTERQIRGIFQNIDKIDSIKELKDGCYNTSYAVRSESNLEYVLKVSPPEDVPILTYEQNLMETEVQFHKKVMEMKTLPVAKILKDDFSRSSVPYNFFIMEKLKGRPLDKFEEITTEERKSVSSDLAGYMAEMHKITGTRYGYPFMTENSNHDYYTAFRRMVELLLSDGERRGAALPLSQEQIFNLLEKYRESFSGTGQPVFVHFDLWDGNIFVEKRGNSIQISGLIDFERGFYADPAADFSQVQGYIDLRENGWFFDKYNRHALMPFTADEKAFNRIFLFRFYLFLIMIVESYYRDVNGSFDWQLQWSREEFLKLYNQLK</sequence>
<dbReference type="RefSeq" id="WP_184748744.1">
    <property type="nucleotide sequence ID" value="NZ_JACHGJ010000013.1"/>
</dbReference>
<dbReference type="PANTHER" id="PTHR21310:SF15">
    <property type="entry name" value="AMINOGLYCOSIDE PHOSPHOTRANSFERASE DOMAIN-CONTAINING PROTEIN"/>
    <property type="match status" value="1"/>
</dbReference>
<evidence type="ECO:0000259" key="2">
    <source>
        <dbReference type="Pfam" id="PF01636"/>
    </source>
</evidence>
<evidence type="ECO:0000313" key="3">
    <source>
        <dbReference type="EMBL" id="MBB6482505.1"/>
    </source>
</evidence>
<dbReference type="GO" id="GO:0016301">
    <property type="term" value="F:kinase activity"/>
    <property type="evidence" value="ECO:0007669"/>
    <property type="project" value="UniProtKB-KW"/>
</dbReference>
<comment type="caution">
    <text evidence="3">The sequence shown here is derived from an EMBL/GenBank/DDBJ whole genome shotgun (WGS) entry which is preliminary data.</text>
</comment>
<keyword evidence="1" id="KW-0812">Transmembrane</keyword>
<evidence type="ECO:0000256" key="1">
    <source>
        <dbReference type="SAM" id="Phobius"/>
    </source>
</evidence>
<organism evidence="3 4">
    <name type="scientific">Spirochaeta isovalerica</name>
    <dbReference type="NCBI Taxonomy" id="150"/>
    <lineage>
        <taxon>Bacteria</taxon>
        <taxon>Pseudomonadati</taxon>
        <taxon>Spirochaetota</taxon>
        <taxon>Spirochaetia</taxon>
        <taxon>Spirochaetales</taxon>
        <taxon>Spirochaetaceae</taxon>
        <taxon>Spirochaeta</taxon>
    </lineage>
</organism>
<dbReference type="Proteomes" id="UP000587760">
    <property type="component" value="Unassembled WGS sequence"/>
</dbReference>
<feature type="domain" description="Aminoglycoside phosphotransferase" evidence="2">
    <location>
        <begin position="27"/>
        <end position="252"/>
    </location>
</feature>
<keyword evidence="3" id="KW-0418">Kinase</keyword>
<reference evidence="3 4" key="1">
    <citation type="submission" date="2020-08" db="EMBL/GenBank/DDBJ databases">
        <title>Genomic Encyclopedia of Type Strains, Phase IV (KMG-IV): sequencing the most valuable type-strain genomes for metagenomic binning, comparative biology and taxonomic classification.</title>
        <authorList>
            <person name="Goeker M."/>
        </authorList>
    </citation>
    <scope>NUCLEOTIDE SEQUENCE [LARGE SCALE GENOMIC DNA]</scope>
    <source>
        <strain evidence="3 4">DSM 2461</strain>
    </source>
</reference>
<dbReference type="InterPro" id="IPR002575">
    <property type="entry name" value="Aminoglycoside_PTrfase"/>
</dbReference>
<evidence type="ECO:0000313" key="4">
    <source>
        <dbReference type="Proteomes" id="UP000587760"/>
    </source>
</evidence>
<dbReference type="InterPro" id="IPR051678">
    <property type="entry name" value="AGP_Transferase"/>
</dbReference>
<dbReference type="SUPFAM" id="SSF56112">
    <property type="entry name" value="Protein kinase-like (PK-like)"/>
    <property type="match status" value="1"/>
</dbReference>
<dbReference type="PANTHER" id="PTHR21310">
    <property type="entry name" value="AMINOGLYCOSIDE PHOSPHOTRANSFERASE-RELATED-RELATED"/>
    <property type="match status" value="1"/>
</dbReference>
<keyword evidence="4" id="KW-1185">Reference proteome</keyword>
<gene>
    <name evidence="3" type="ORF">HNR50_004205</name>
</gene>
<accession>A0A841REK2</accession>